<dbReference type="GeneID" id="16074095"/>
<proteinExistence type="predicted"/>
<reference evidence="3" key="1">
    <citation type="submission" date="2009-08" db="EMBL/GenBank/DDBJ databases">
        <title>Annotation of Salpingoeca rosetta.</title>
        <authorList>
            <consortium name="The Broad Institute Genome Sequencing Platform"/>
            <person name="Russ C."/>
            <person name="Cuomo C."/>
            <person name="Burger G."/>
            <person name="Gray M.W."/>
            <person name="Holland P.W.H."/>
            <person name="King N."/>
            <person name="Lang F.B.F."/>
            <person name="Roger A.J."/>
            <person name="Ruiz-Trillo I."/>
            <person name="Young S.K."/>
            <person name="Zeng Q."/>
            <person name="Gargeya S."/>
            <person name="Alvarado L."/>
            <person name="Berlin A."/>
            <person name="Chapman S.B."/>
            <person name="Chen Z."/>
            <person name="Freedman E."/>
            <person name="Gellesch M."/>
            <person name="Goldberg J."/>
            <person name="Griggs A."/>
            <person name="Gujja S."/>
            <person name="Heilman E."/>
            <person name="Heiman D."/>
            <person name="Howarth C."/>
            <person name="Mehta T."/>
            <person name="Neiman D."/>
            <person name="Pearson M."/>
            <person name="Roberts A."/>
            <person name="Saif S."/>
            <person name="Shea T."/>
            <person name="Shenoy N."/>
            <person name="Sisk P."/>
            <person name="Stolte C."/>
            <person name="Sykes S."/>
            <person name="White J."/>
            <person name="Yandava C."/>
            <person name="Haas B."/>
            <person name="Nusbaum C."/>
            <person name="Birren B."/>
        </authorList>
    </citation>
    <scope>NUCLEOTIDE SEQUENCE [LARGE SCALE GENOMIC DNA]</scope>
    <source>
        <strain evidence="3">ATCC 50818</strain>
    </source>
</reference>
<sequence>MDVKEVFDLYDVEGEGYIPSNDLGNVLRAFGHNPTESELQELLLTVDSGSGRLSLQEVNTCVSNFKGGADYAQQVREVDNMMREAGFAGKSSISQDEFIKLMLQPV</sequence>
<dbReference type="SMART" id="SM00054">
    <property type="entry name" value="EFh"/>
    <property type="match status" value="3"/>
</dbReference>
<dbReference type="STRING" id="946362.F2UBT9"/>
<protein>
    <recommendedName>
        <fullName evidence="2">EF-hand domain-containing protein</fullName>
    </recommendedName>
</protein>
<dbReference type="InterPro" id="IPR011992">
    <property type="entry name" value="EF-hand-dom_pair"/>
</dbReference>
<dbReference type="PANTHER" id="PTHR23048">
    <property type="entry name" value="MYOSIN LIGHT CHAIN 1, 3"/>
    <property type="match status" value="1"/>
</dbReference>
<accession>F2UBT9</accession>
<organism evidence="4">
    <name type="scientific">Salpingoeca rosetta (strain ATCC 50818 / BSB-021)</name>
    <dbReference type="NCBI Taxonomy" id="946362"/>
    <lineage>
        <taxon>Eukaryota</taxon>
        <taxon>Choanoflagellata</taxon>
        <taxon>Craspedida</taxon>
        <taxon>Salpingoecidae</taxon>
        <taxon>Salpingoeca</taxon>
    </lineage>
</organism>
<dbReference type="Proteomes" id="UP000007799">
    <property type="component" value="Unassembled WGS sequence"/>
</dbReference>
<dbReference type="InParanoid" id="F2UBT9"/>
<evidence type="ECO:0000313" key="4">
    <source>
        <dbReference type="Proteomes" id="UP000007799"/>
    </source>
</evidence>
<dbReference type="KEGG" id="sre:PTSG_05649"/>
<dbReference type="GO" id="GO:0016460">
    <property type="term" value="C:myosin II complex"/>
    <property type="evidence" value="ECO:0007669"/>
    <property type="project" value="TreeGrafter"/>
</dbReference>
<keyword evidence="4" id="KW-1185">Reference proteome</keyword>
<evidence type="ECO:0000313" key="3">
    <source>
        <dbReference type="EMBL" id="EGD73955.1"/>
    </source>
</evidence>
<keyword evidence="1" id="KW-0677">Repeat</keyword>
<dbReference type="GO" id="GO:0005509">
    <property type="term" value="F:calcium ion binding"/>
    <property type="evidence" value="ECO:0007669"/>
    <property type="project" value="InterPro"/>
</dbReference>
<dbReference type="EMBL" id="GL832967">
    <property type="protein sequence ID" value="EGD73955.1"/>
    <property type="molecule type" value="Genomic_DNA"/>
</dbReference>
<dbReference type="AlphaFoldDB" id="F2UBT9"/>
<dbReference type="Pfam" id="PF13499">
    <property type="entry name" value="EF-hand_7"/>
    <property type="match status" value="1"/>
</dbReference>
<dbReference type="eggNOG" id="KOG0027">
    <property type="taxonomic scope" value="Eukaryota"/>
</dbReference>
<dbReference type="SUPFAM" id="SSF47473">
    <property type="entry name" value="EF-hand"/>
    <property type="match status" value="1"/>
</dbReference>
<dbReference type="InterPro" id="IPR002048">
    <property type="entry name" value="EF_hand_dom"/>
</dbReference>
<dbReference type="OrthoDB" id="343296at2759"/>
<dbReference type="RefSeq" id="XP_004993518.1">
    <property type="nucleotide sequence ID" value="XM_004993461.1"/>
</dbReference>
<dbReference type="InterPro" id="IPR050230">
    <property type="entry name" value="CALM/Myosin/TropC-like"/>
</dbReference>
<dbReference type="PROSITE" id="PS50222">
    <property type="entry name" value="EF_HAND_2"/>
    <property type="match status" value="1"/>
</dbReference>
<dbReference type="PANTHER" id="PTHR23048:SF0">
    <property type="entry name" value="CALMODULIN LIKE 3"/>
    <property type="match status" value="1"/>
</dbReference>
<evidence type="ECO:0000256" key="1">
    <source>
        <dbReference type="ARBA" id="ARBA00022737"/>
    </source>
</evidence>
<feature type="domain" description="EF-hand" evidence="2">
    <location>
        <begin position="1"/>
        <end position="33"/>
    </location>
</feature>
<dbReference type="Gene3D" id="1.10.238.10">
    <property type="entry name" value="EF-hand"/>
    <property type="match status" value="2"/>
</dbReference>
<dbReference type="FunFam" id="1.10.238.10:FF:000178">
    <property type="entry name" value="Calmodulin-2 A"/>
    <property type="match status" value="1"/>
</dbReference>
<name>F2UBT9_SALR5</name>
<evidence type="ECO:0000259" key="2">
    <source>
        <dbReference type="PROSITE" id="PS50222"/>
    </source>
</evidence>
<gene>
    <name evidence="3" type="ORF">PTSG_05649</name>
</gene>
<dbReference type="CDD" id="cd00051">
    <property type="entry name" value="EFh"/>
    <property type="match status" value="1"/>
</dbReference>